<feature type="binding site" evidence="1">
    <location>
        <position position="175"/>
    </location>
    <ligand>
        <name>Zn(2+)</name>
        <dbReference type="ChEBI" id="CHEBI:29105"/>
    </ligand>
</feature>
<sequence>MANPNSNIYCVCRICLAEDKIVNLKNMFNFSIKCSDEKITFGQLFSDYTGITLNVQEDLSPFCCSKCETAMIIAFNFRKAVKESHEFLEHIYKKLQAFENGESNMDSEKAEQVNQLKKKMYSHETYCRFCYMESDSLKNIYEETYKSMSLLDIFKLVGNFTPPKNGLSDSICNSCETQMIQIYDGRLSARKNDAYMKKSLEEALKAIREGKLDIEKYRIDRDQEDDLGSTEPTEGILEPEFIKLEPVEPDDIEIKEEIEDLPDVMQFD</sequence>
<dbReference type="SMART" id="SM00868">
    <property type="entry name" value="zf-AD"/>
    <property type="match status" value="2"/>
</dbReference>
<dbReference type="Pfam" id="PF07776">
    <property type="entry name" value="zf-AD"/>
    <property type="match status" value="2"/>
</dbReference>
<reference evidence="4" key="2">
    <citation type="submission" date="2018-07" db="EMBL/GenBank/DDBJ databases">
        <authorList>
            <person name="Quirk P.G."/>
            <person name="Krulwich T.A."/>
        </authorList>
    </citation>
    <scope>NUCLEOTIDE SEQUENCE</scope>
</reference>
<feature type="domain" description="ZAD" evidence="2">
    <location>
        <begin position="10"/>
        <end position="91"/>
    </location>
</feature>
<feature type="binding site" evidence="1">
    <location>
        <position position="172"/>
    </location>
    <ligand>
        <name>Zn(2+)</name>
        <dbReference type="ChEBI" id="CHEBI:29105"/>
    </ligand>
</feature>
<feature type="binding site" evidence="1">
    <location>
        <position position="15"/>
    </location>
    <ligand>
        <name>Zn(2+)</name>
        <dbReference type="ChEBI" id="CHEBI:29105"/>
    </ligand>
</feature>
<feature type="binding site" evidence="1">
    <location>
        <position position="67"/>
    </location>
    <ligand>
        <name>Zn(2+)</name>
        <dbReference type="ChEBI" id="CHEBI:29105"/>
    </ligand>
</feature>
<feature type="binding site" evidence="1">
    <location>
        <position position="12"/>
    </location>
    <ligand>
        <name>Zn(2+)</name>
        <dbReference type="ChEBI" id="CHEBI:29105"/>
    </ligand>
</feature>
<dbReference type="GO" id="GO:0008270">
    <property type="term" value="F:zinc ion binding"/>
    <property type="evidence" value="ECO:0007669"/>
    <property type="project" value="UniProtKB-UniRule"/>
</dbReference>
<dbReference type="VEuPathDB" id="VectorBase:CSON005189"/>
<keyword evidence="1" id="KW-0479">Metal-binding</keyword>
<evidence type="ECO:0000313" key="3">
    <source>
        <dbReference type="EMBL" id="SSW98728.1"/>
    </source>
</evidence>
<dbReference type="PROSITE" id="PS51915">
    <property type="entry name" value="ZAD"/>
    <property type="match status" value="2"/>
</dbReference>
<dbReference type="VEuPathDB" id="VectorBase:CSON012276"/>
<dbReference type="EMBL" id="UFQT01000056">
    <property type="protein sequence ID" value="SSX19114.1"/>
    <property type="molecule type" value="Genomic_DNA"/>
</dbReference>
<feature type="binding site" evidence="1">
    <location>
        <position position="64"/>
    </location>
    <ligand>
        <name>Zn(2+)</name>
        <dbReference type="ChEBI" id="CHEBI:29105"/>
    </ligand>
</feature>
<gene>
    <name evidence="4" type="primary">CSON012276</name>
    <name evidence="5" type="synonym">CSON005189</name>
</gene>
<evidence type="ECO:0000259" key="2">
    <source>
        <dbReference type="PROSITE" id="PS51915"/>
    </source>
</evidence>
<keyword evidence="1" id="KW-0863">Zinc-finger</keyword>
<dbReference type="InterPro" id="IPR012934">
    <property type="entry name" value="Znf_AD"/>
</dbReference>
<evidence type="ECO:0000313" key="5">
    <source>
        <dbReference type="EMBL" id="SSX32600.1"/>
    </source>
</evidence>
<dbReference type="SUPFAM" id="SSF57716">
    <property type="entry name" value="Glucocorticoid receptor-like (DNA-binding domain)"/>
    <property type="match status" value="2"/>
</dbReference>
<evidence type="ECO:0000313" key="4">
    <source>
        <dbReference type="EMBL" id="SSX19114.1"/>
    </source>
</evidence>
<dbReference type="EMBL" id="UFQT01002082">
    <property type="protein sequence ID" value="SSX32600.1"/>
    <property type="molecule type" value="Genomic_DNA"/>
</dbReference>
<protein>
    <submittedName>
        <fullName evidence="5">CSON005189 protein</fullName>
    </submittedName>
    <submittedName>
        <fullName evidence="4">CSON012276 protein</fullName>
    </submittedName>
</protein>
<dbReference type="EMBL" id="UFQS01000056">
    <property type="protein sequence ID" value="SSW98728.1"/>
    <property type="molecule type" value="Genomic_DNA"/>
</dbReference>
<reference evidence="3" key="1">
    <citation type="submission" date="2018-04" db="EMBL/GenBank/DDBJ databases">
        <authorList>
            <person name="Go L.Y."/>
            <person name="Mitchell J.A."/>
        </authorList>
    </citation>
    <scope>NUCLEOTIDE SEQUENCE</scope>
    <source>
        <tissue evidence="3">Whole organism</tissue>
    </source>
</reference>
<keyword evidence="1" id="KW-0862">Zinc</keyword>
<feature type="binding site" evidence="1">
    <location>
        <position position="127"/>
    </location>
    <ligand>
        <name>Zn(2+)</name>
        <dbReference type="ChEBI" id="CHEBI:29105"/>
    </ligand>
</feature>
<organism evidence="4">
    <name type="scientific">Culicoides sonorensis</name>
    <name type="common">Biting midge</name>
    <dbReference type="NCBI Taxonomy" id="179676"/>
    <lineage>
        <taxon>Eukaryota</taxon>
        <taxon>Metazoa</taxon>
        <taxon>Ecdysozoa</taxon>
        <taxon>Arthropoda</taxon>
        <taxon>Hexapoda</taxon>
        <taxon>Insecta</taxon>
        <taxon>Pterygota</taxon>
        <taxon>Neoptera</taxon>
        <taxon>Endopterygota</taxon>
        <taxon>Diptera</taxon>
        <taxon>Nematocera</taxon>
        <taxon>Chironomoidea</taxon>
        <taxon>Ceratopogonidae</taxon>
        <taxon>Ceratopogoninae</taxon>
        <taxon>Culicoides</taxon>
        <taxon>Monoculicoides</taxon>
    </lineage>
</organism>
<feature type="binding site" evidence="1">
    <location>
        <position position="130"/>
    </location>
    <ligand>
        <name>Zn(2+)</name>
        <dbReference type="ChEBI" id="CHEBI:29105"/>
    </ligand>
</feature>
<feature type="domain" description="ZAD" evidence="2">
    <location>
        <begin position="125"/>
        <end position="199"/>
    </location>
</feature>
<name>A0A336LLK4_CULSO</name>
<dbReference type="GO" id="GO:0005634">
    <property type="term" value="C:nucleus"/>
    <property type="evidence" value="ECO:0007669"/>
    <property type="project" value="InterPro"/>
</dbReference>
<dbReference type="AlphaFoldDB" id="A0A336LLK4"/>
<proteinExistence type="predicted"/>
<evidence type="ECO:0000256" key="1">
    <source>
        <dbReference type="PROSITE-ProRule" id="PRU01263"/>
    </source>
</evidence>
<accession>A0A336LLK4</accession>